<dbReference type="GO" id="GO:0016020">
    <property type="term" value="C:membrane"/>
    <property type="evidence" value="ECO:0007669"/>
    <property type="project" value="UniProtKB-SubCell"/>
</dbReference>
<feature type="compositionally biased region" description="Basic and acidic residues" evidence="5">
    <location>
        <begin position="167"/>
        <end position="177"/>
    </location>
</feature>
<comment type="caution">
    <text evidence="8">The sequence shown here is derived from an EMBL/GenBank/DDBJ whole genome shotgun (WGS) entry which is preliminary data.</text>
</comment>
<organism evidence="8 9">
    <name type="scientific">Ignatzschineria indica</name>
    <dbReference type="NCBI Taxonomy" id="472583"/>
    <lineage>
        <taxon>Bacteria</taxon>
        <taxon>Pseudomonadati</taxon>
        <taxon>Pseudomonadota</taxon>
        <taxon>Gammaproteobacteria</taxon>
        <taxon>Cardiobacteriales</taxon>
        <taxon>Ignatzschineriaceae</taxon>
        <taxon>Ignatzschineria</taxon>
    </lineage>
</organism>
<keyword evidence="3 6" id="KW-1133">Transmembrane helix</keyword>
<dbReference type="Gene3D" id="3.30.1150.10">
    <property type="match status" value="1"/>
</dbReference>
<dbReference type="EMBL" id="QEWR01000002">
    <property type="protein sequence ID" value="PWD84871.1"/>
    <property type="molecule type" value="Genomic_DNA"/>
</dbReference>
<feature type="compositionally biased region" description="Basic and acidic residues" evidence="5">
    <location>
        <begin position="231"/>
        <end position="240"/>
    </location>
</feature>
<keyword evidence="4 6" id="KW-0472">Membrane</keyword>
<feature type="transmembrane region" description="Helical" evidence="6">
    <location>
        <begin position="47"/>
        <end position="71"/>
    </location>
</feature>
<dbReference type="InterPro" id="IPR006260">
    <property type="entry name" value="TonB/TolA_C"/>
</dbReference>
<dbReference type="Proteomes" id="UP000244948">
    <property type="component" value="Unassembled WGS sequence"/>
</dbReference>
<evidence type="ECO:0000256" key="2">
    <source>
        <dbReference type="ARBA" id="ARBA00022692"/>
    </source>
</evidence>
<dbReference type="Pfam" id="PF03544">
    <property type="entry name" value="TonB_C"/>
    <property type="match status" value="1"/>
</dbReference>
<keyword evidence="2 6" id="KW-0812">Transmembrane</keyword>
<sequence length="333" mass="37483">MASIEPSRLGIFNLSDISDGEWRAISRRLSAFSNAIRWVRRGMIKRIVVVIAILASLLLNGGLLLLLLFSFKVDSLALAHNAGTIEGEQYLSVQLLSHNSLLEKIVEESESESESRSRLERESDDKVINRIVDQAPLLLPENNRASDLSLIAVTESKDAQVEVIEKRKSVEEREKQIDSSSNIAKQRRESDDRRKSDLQPRQEKGKLELKKNPSSQKRHIESESLSQEAPVIERSESEGRSGDLFAQSLMNTILYNIEGCYPEASKRRGEEGTVELALQLKGGHIEVIVLKSSGYGRLDRCAIASVEKALKKSQMKELPSQRIKLKPIRFQLR</sequence>
<proteinExistence type="predicted"/>
<evidence type="ECO:0000313" key="9">
    <source>
        <dbReference type="Proteomes" id="UP000244948"/>
    </source>
</evidence>
<feature type="compositionally biased region" description="Basic and acidic residues" evidence="5">
    <location>
        <begin position="186"/>
        <end position="211"/>
    </location>
</feature>
<reference evidence="8 9" key="1">
    <citation type="journal article" date="2018" name="Genome Announc.">
        <title>Ignatzschineria cameli sp. nov., isolated from necrotic foot tissue of dromedaries (Camelus dromedarius) and associated maggots (Wohlfahrtia species) in Dubai.</title>
        <authorList>
            <person name="Tsang C.C."/>
            <person name="Tang J.Y."/>
            <person name="Fong J.Y."/>
            <person name="Kinne J."/>
            <person name="Lee H.H."/>
            <person name="Joseph M."/>
            <person name="Jose S."/>
            <person name="Schuster R.K."/>
            <person name="Tang Y."/>
            <person name="Sivakumar S."/>
            <person name="Chen J.H."/>
            <person name="Teng J.L."/>
            <person name="Lau S.K."/>
            <person name="Wernery U."/>
            <person name="Woo P.C."/>
        </authorList>
    </citation>
    <scope>NUCLEOTIDE SEQUENCE [LARGE SCALE GENOMIC DNA]</scope>
    <source>
        <strain evidence="8 9">KCTC 22643</strain>
    </source>
</reference>
<evidence type="ECO:0000256" key="6">
    <source>
        <dbReference type="SAM" id="Phobius"/>
    </source>
</evidence>
<accession>A0A2U2ANS9</accession>
<feature type="region of interest" description="Disordered" evidence="5">
    <location>
        <begin position="167"/>
        <end position="240"/>
    </location>
</feature>
<gene>
    <name evidence="8" type="ORF">DC082_04940</name>
</gene>
<evidence type="ECO:0000256" key="4">
    <source>
        <dbReference type="ARBA" id="ARBA00023136"/>
    </source>
</evidence>
<evidence type="ECO:0000259" key="7">
    <source>
        <dbReference type="PROSITE" id="PS52015"/>
    </source>
</evidence>
<dbReference type="AlphaFoldDB" id="A0A2U2ANS9"/>
<protein>
    <recommendedName>
        <fullName evidence="7">TonB C-terminal domain-containing protein</fullName>
    </recommendedName>
</protein>
<feature type="domain" description="TonB C-terminal" evidence="7">
    <location>
        <begin position="246"/>
        <end position="333"/>
    </location>
</feature>
<evidence type="ECO:0000313" key="8">
    <source>
        <dbReference type="EMBL" id="PWD84871.1"/>
    </source>
</evidence>
<dbReference type="SUPFAM" id="SSF74653">
    <property type="entry name" value="TolA/TonB C-terminal domain"/>
    <property type="match status" value="1"/>
</dbReference>
<dbReference type="GO" id="GO:0055085">
    <property type="term" value="P:transmembrane transport"/>
    <property type="evidence" value="ECO:0007669"/>
    <property type="project" value="InterPro"/>
</dbReference>
<dbReference type="PROSITE" id="PS52015">
    <property type="entry name" value="TONB_CTD"/>
    <property type="match status" value="1"/>
</dbReference>
<evidence type="ECO:0000256" key="3">
    <source>
        <dbReference type="ARBA" id="ARBA00022989"/>
    </source>
</evidence>
<name>A0A2U2ANS9_9GAMM</name>
<dbReference type="NCBIfam" id="TIGR01352">
    <property type="entry name" value="tonB_Cterm"/>
    <property type="match status" value="1"/>
</dbReference>
<comment type="subcellular location">
    <subcellularLocation>
        <location evidence="1">Membrane</location>
        <topology evidence="1">Single-pass membrane protein</topology>
    </subcellularLocation>
</comment>
<keyword evidence="9" id="KW-1185">Reference proteome</keyword>
<dbReference type="InterPro" id="IPR037682">
    <property type="entry name" value="TonB_C"/>
</dbReference>
<evidence type="ECO:0000256" key="1">
    <source>
        <dbReference type="ARBA" id="ARBA00004167"/>
    </source>
</evidence>
<evidence type="ECO:0000256" key="5">
    <source>
        <dbReference type="SAM" id="MobiDB-lite"/>
    </source>
</evidence>